<comment type="caution">
    <text evidence="3">The sequence shown here is derived from an EMBL/GenBank/DDBJ whole genome shotgun (WGS) entry which is preliminary data.</text>
</comment>
<evidence type="ECO:0000256" key="2">
    <source>
        <dbReference type="SAM" id="Phobius"/>
    </source>
</evidence>
<feature type="transmembrane region" description="Helical" evidence="2">
    <location>
        <begin position="451"/>
        <end position="476"/>
    </location>
</feature>
<feature type="transmembrane region" description="Helical" evidence="2">
    <location>
        <begin position="189"/>
        <end position="216"/>
    </location>
</feature>
<keyword evidence="2" id="KW-0812">Transmembrane</keyword>
<evidence type="ECO:0000256" key="1">
    <source>
        <dbReference type="SAM" id="MobiDB-lite"/>
    </source>
</evidence>
<proteinExistence type="predicted"/>
<gene>
    <name evidence="3" type="ORF">EJB19_03260</name>
</gene>
<feature type="transmembrane region" description="Helical" evidence="2">
    <location>
        <begin position="311"/>
        <end position="334"/>
    </location>
</feature>
<dbReference type="RefSeq" id="WP_088418671.1">
    <property type="nucleotide sequence ID" value="NZ_RWGX02000014.1"/>
</dbReference>
<reference evidence="3" key="1">
    <citation type="submission" date="2018-12" db="EMBL/GenBank/DDBJ databases">
        <title>Draft genome sequence of Flaovobacterium columnare BGFS27 isolated from channel catfish in Alabama.</title>
        <authorList>
            <person name="Cai W."/>
            <person name="Arias C."/>
        </authorList>
    </citation>
    <scope>NUCLEOTIDE SEQUENCE [LARGE SCALE GENOMIC DNA]</scope>
    <source>
        <strain evidence="3">BGFS27</strain>
    </source>
</reference>
<dbReference type="EMBL" id="RWGX01000003">
    <property type="protein sequence ID" value="RVU89162.1"/>
    <property type="molecule type" value="Genomic_DNA"/>
</dbReference>
<dbReference type="PANTHER" id="PTHR43044:SF1">
    <property type="entry name" value="QUINOL:CYTOCHROME C OXIDOREDUCTASE QUINONE-BINDING SUBUNIT 2"/>
    <property type="match status" value="1"/>
</dbReference>
<organism evidence="3">
    <name type="scientific">Flavobacterium columnare</name>
    <dbReference type="NCBI Taxonomy" id="996"/>
    <lineage>
        <taxon>Bacteria</taxon>
        <taxon>Pseudomonadati</taxon>
        <taxon>Bacteroidota</taxon>
        <taxon>Flavobacteriia</taxon>
        <taxon>Flavobacteriales</taxon>
        <taxon>Flavobacteriaceae</taxon>
        <taxon>Flavobacterium</taxon>
    </lineage>
</organism>
<feature type="transmembrane region" description="Helical" evidence="2">
    <location>
        <begin position="354"/>
        <end position="374"/>
    </location>
</feature>
<dbReference type="PANTHER" id="PTHR43044">
    <property type="match status" value="1"/>
</dbReference>
<feature type="transmembrane region" description="Helical" evidence="2">
    <location>
        <begin position="394"/>
        <end position="412"/>
    </location>
</feature>
<feature type="transmembrane region" description="Helical" evidence="2">
    <location>
        <begin position="145"/>
        <end position="168"/>
    </location>
</feature>
<keyword evidence="2" id="KW-1133">Transmembrane helix</keyword>
<feature type="region of interest" description="Disordered" evidence="1">
    <location>
        <begin position="49"/>
        <end position="74"/>
    </location>
</feature>
<feature type="transmembrane region" description="Helical" evidence="2">
    <location>
        <begin position="236"/>
        <end position="256"/>
    </location>
</feature>
<feature type="transmembrane region" description="Helical" evidence="2">
    <location>
        <begin position="277"/>
        <end position="299"/>
    </location>
</feature>
<protein>
    <submittedName>
        <fullName evidence="3">Quinol:cytochrome C oxidoreductase</fullName>
    </submittedName>
</protein>
<dbReference type="AlphaFoldDB" id="A0AA94F4E0"/>
<evidence type="ECO:0000313" key="3">
    <source>
        <dbReference type="EMBL" id="RVU89162.1"/>
    </source>
</evidence>
<accession>A0AA94F4E0</accession>
<name>A0AA94F4E0_9FLAO</name>
<feature type="transmembrane region" description="Helical" evidence="2">
    <location>
        <begin position="419"/>
        <end position="436"/>
    </location>
</feature>
<keyword evidence="2" id="KW-0472">Membrane</keyword>
<sequence length="497" mass="56611">MYTFSSKLRTLSFVLMALGLLGIGYGFFNAPKTTEDVEKILAADAHGEHHVAPAHADAKHEMTSEHKEETHADKTVATDSAVATMEELDTIAAAKGVKATMHTEAASHEEIKHQEKAVEGTEAVLHDDHKEHIEHVFHQLQNKPWAALYVGALFVFLISLGVLAFYAIQWAAQVGWSPALFRIMEAITSYIAPGGIIVFVILVLAGIHINHLFIWMDPEVVAHDHLIQGKSGYLNVPFFLIRAAIFLGGWIFYRYYTRKNSLTLDETKDLSYYKKNFKASAAFLAFFLVSESMMSWDWIMSVDPHWFSTLFGWYVFASFFVSGITVIALITLYLKTNGYLEFINNSHFHDLAKFMFGVSVFWTYLWFSQFMLMWYSNIPEEVTYFKFRIENYNLPFFGMVVMNFIFPLLILINSDFKRVPWIITMAGVVILCGHYLDFHNMIFPATVGDQWFIGAAEIGSVAFFAGLFIYVVFTALTKAPLLAKGNPYIEESKHFHY</sequence>